<dbReference type="InterPro" id="IPR011703">
    <property type="entry name" value="ATPase_AAA-3"/>
</dbReference>
<sequence length="342" mass="38651">MPTSGTDELLQDWRQRALRFEQAVNAVILGQQLAVRHIAVALFAGGHVMLEGDVGVGKTTLLRAVTRGLGGVFERVEGVIDLMPSDLLYHTHINEQGRPEVNPGPLLKHGEELSVFFFNEINRARPHVHALMLRVMAERSVSAFNRVHELPYVLVFADRNRVERNETFELPSAVRDRFLVEIQVGVPESEADQLALMFDTRFHDVERLLNAVPENLLPYQSVQHVGRTIQGAVQASDAIQHYALRLWQATRNPLAYGIRLQGVEMDRLILAGASARAMGMLMQAARVSAWREGRSYLLPEDIRSLFHEVIAHRIFLQPVYEMRREQIVKELVRGILDQVAAP</sequence>
<dbReference type="GO" id="GO:0016887">
    <property type="term" value="F:ATP hydrolysis activity"/>
    <property type="evidence" value="ECO:0007669"/>
    <property type="project" value="InterPro"/>
</dbReference>
<keyword evidence="3" id="KW-1185">Reference proteome</keyword>
<feature type="domain" description="AAA+ ATPase" evidence="1">
    <location>
        <begin position="44"/>
        <end position="188"/>
    </location>
</feature>
<evidence type="ECO:0000313" key="2">
    <source>
        <dbReference type="EMBL" id="QFY42095.1"/>
    </source>
</evidence>
<dbReference type="InterPro" id="IPR027417">
    <property type="entry name" value="P-loop_NTPase"/>
</dbReference>
<dbReference type="PANTHER" id="PTHR42759">
    <property type="entry name" value="MOXR FAMILY PROTEIN"/>
    <property type="match status" value="1"/>
</dbReference>
<dbReference type="RefSeq" id="WP_153248078.1">
    <property type="nucleotide sequence ID" value="NZ_CP044205.1"/>
</dbReference>
<evidence type="ECO:0000313" key="3">
    <source>
        <dbReference type="Proteomes" id="UP000325755"/>
    </source>
</evidence>
<dbReference type="SMART" id="SM00382">
    <property type="entry name" value="AAA"/>
    <property type="match status" value="1"/>
</dbReference>
<dbReference type="Gene3D" id="3.40.50.300">
    <property type="entry name" value="P-loop containing nucleotide triphosphate hydrolases"/>
    <property type="match status" value="1"/>
</dbReference>
<dbReference type="InterPro" id="IPR050764">
    <property type="entry name" value="CbbQ/NirQ/NorQ/GpvN"/>
</dbReference>
<proteinExistence type="predicted"/>
<dbReference type="Proteomes" id="UP000325755">
    <property type="component" value="Chromosome"/>
</dbReference>
<name>A0A5Q0BE14_9GAMM</name>
<dbReference type="InterPro" id="IPR003593">
    <property type="entry name" value="AAA+_ATPase"/>
</dbReference>
<dbReference type="Pfam" id="PF07726">
    <property type="entry name" value="AAA_3"/>
    <property type="match status" value="1"/>
</dbReference>
<dbReference type="PIRSF" id="PIRSF002849">
    <property type="entry name" value="AAA_ATPase_chaperone_MoxR_prd"/>
    <property type="match status" value="1"/>
</dbReference>
<dbReference type="Pfam" id="PF17863">
    <property type="entry name" value="AAA_lid_2"/>
    <property type="match status" value="1"/>
</dbReference>
<evidence type="ECO:0000259" key="1">
    <source>
        <dbReference type="SMART" id="SM00382"/>
    </source>
</evidence>
<dbReference type="KEGG" id="mmob:F6R98_05180"/>
<dbReference type="EMBL" id="CP044205">
    <property type="protein sequence ID" value="QFY42095.1"/>
    <property type="molecule type" value="Genomic_DNA"/>
</dbReference>
<dbReference type="SUPFAM" id="SSF52540">
    <property type="entry name" value="P-loop containing nucleoside triphosphate hydrolases"/>
    <property type="match status" value="1"/>
</dbReference>
<dbReference type="InterPro" id="IPR041628">
    <property type="entry name" value="ChlI/MoxR_AAA_lid"/>
</dbReference>
<organism evidence="2 3">
    <name type="scientific">Candidatus Methylospira mobilis</name>
    <dbReference type="NCBI Taxonomy" id="1808979"/>
    <lineage>
        <taxon>Bacteria</taxon>
        <taxon>Pseudomonadati</taxon>
        <taxon>Pseudomonadota</taxon>
        <taxon>Gammaproteobacteria</taxon>
        <taxon>Methylococcales</taxon>
        <taxon>Methylococcaceae</taxon>
        <taxon>Candidatus Methylospira</taxon>
    </lineage>
</organism>
<dbReference type="CDD" id="cd00009">
    <property type="entry name" value="AAA"/>
    <property type="match status" value="1"/>
</dbReference>
<accession>A0A5Q0BE14</accession>
<dbReference type="InParanoid" id="A0A5Q0BE14"/>
<reference evidence="2 3" key="1">
    <citation type="submission" date="2019-09" db="EMBL/GenBank/DDBJ databases">
        <title>Ecophysiology of the spiral-shaped methanotroph Methylospira mobilis as revealed by the complete genome sequence.</title>
        <authorList>
            <person name="Oshkin I.Y."/>
            <person name="Dedysh S.N."/>
            <person name="Miroshnikov K."/>
            <person name="Danilova O.V."/>
            <person name="Hakobyan A."/>
            <person name="Liesack W."/>
        </authorList>
    </citation>
    <scope>NUCLEOTIDE SEQUENCE [LARGE SCALE GENOMIC DNA]</scope>
    <source>
        <strain evidence="2 3">Shm1</strain>
    </source>
</reference>
<gene>
    <name evidence="2" type="ORF">F6R98_05180</name>
</gene>
<protein>
    <submittedName>
        <fullName evidence="2">MoxR family ATPase</fullName>
    </submittedName>
</protein>
<dbReference type="GO" id="GO:0005524">
    <property type="term" value="F:ATP binding"/>
    <property type="evidence" value="ECO:0007669"/>
    <property type="project" value="InterPro"/>
</dbReference>
<dbReference type="Gene3D" id="1.10.8.80">
    <property type="entry name" value="Magnesium chelatase subunit I, C-Terminal domain"/>
    <property type="match status" value="1"/>
</dbReference>
<dbReference type="AlphaFoldDB" id="A0A5Q0BE14"/>
<dbReference type="OrthoDB" id="9808397at2"/>
<dbReference type="PANTHER" id="PTHR42759:SF6">
    <property type="entry name" value="REGULATORY PROTEIN-RELATED"/>
    <property type="match status" value="1"/>
</dbReference>